<evidence type="ECO:0000256" key="4">
    <source>
        <dbReference type="ARBA" id="ARBA00022692"/>
    </source>
</evidence>
<dbReference type="PROSITE" id="PS52016">
    <property type="entry name" value="TONB_DEPENDENT_REC_3"/>
    <property type="match status" value="1"/>
</dbReference>
<dbReference type="OrthoDB" id="7051241at2"/>
<dbReference type="PANTHER" id="PTHR47234:SF2">
    <property type="entry name" value="TONB-DEPENDENT RECEPTOR"/>
    <property type="match status" value="1"/>
</dbReference>
<evidence type="ECO:0000256" key="5">
    <source>
        <dbReference type="ARBA" id="ARBA00023077"/>
    </source>
</evidence>
<feature type="chain" id="PRO_5022780052" evidence="10">
    <location>
        <begin position="31"/>
        <end position="965"/>
    </location>
</feature>
<dbReference type="PANTHER" id="PTHR47234">
    <property type="match status" value="1"/>
</dbReference>
<evidence type="ECO:0000256" key="8">
    <source>
        <dbReference type="PROSITE-ProRule" id="PRU01360"/>
    </source>
</evidence>
<reference evidence="13 14" key="1">
    <citation type="submission" date="2019-08" db="EMBL/GenBank/DDBJ databases">
        <title>Sphingorhabdus soil sp. nov., isolated from arctic soil.</title>
        <authorList>
            <person name="Liu Y."/>
        </authorList>
    </citation>
    <scope>NUCLEOTIDE SEQUENCE [LARGE SCALE GENOMIC DNA]</scope>
    <source>
        <strain evidence="13 14">D-2Q-5-6</strain>
    </source>
</reference>
<evidence type="ECO:0000256" key="1">
    <source>
        <dbReference type="ARBA" id="ARBA00004571"/>
    </source>
</evidence>
<dbReference type="Pfam" id="PF00593">
    <property type="entry name" value="TonB_dep_Rec_b-barrel"/>
    <property type="match status" value="1"/>
</dbReference>
<comment type="caution">
    <text evidence="13">The sequence shown here is derived from an EMBL/GenBank/DDBJ whole genome shotgun (WGS) entry which is preliminary data.</text>
</comment>
<keyword evidence="10" id="KW-0732">Signal</keyword>
<dbReference type="Pfam" id="PF07715">
    <property type="entry name" value="Plug"/>
    <property type="match status" value="1"/>
</dbReference>
<dbReference type="EMBL" id="VOPY01000002">
    <property type="protein sequence ID" value="TXC69002.1"/>
    <property type="molecule type" value="Genomic_DNA"/>
</dbReference>
<evidence type="ECO:0000313" key="13">
    <source>
        <dbReference type="EMBL" id="TXC69002.1"/>
    </source>
</evidence>
<evidence type="ECO:0000256" key="10">
    <source>
        <dbReference type="SAM" id="SignalP"/>
    </source>
</evidence>
<keyword evidence="3 8" id="KW-1134">Transmembrane beta strand</keyword>
<proteinExistence type="inferred from homology"/>
<dbReference type="Gene3D" id="2.40.170.20">
    <property type="entry name" value="TonB-dependent receptor, beta-barrel domain"/>
    <property type="match status" value="1"/>
</dbReference>
<feature type="domain" description="TonB-dependent receptor plug" evidence="12">
    <location>
        <begin position="67"/>
        <end position="192"/>
    </location>
</feature>
<evidence type="ECO:0000256" key="9">
    <source>
        <dbReference type="RuleBase" id="RU003357"/>
    </source>
</evidence>
<evidence type="ECO:0000256" key="3">
    <source>
        <dbReference type="ARBA" id="ARBA00022452"/>
    </source>
</evidence>
<dbReference type="Proteomes" id="UP000321129">
    <property type="component" value="Unassembled WGS sequence"/>
</dbReference>
<evidence type="ECO:0000259" key="12">
    <source>
        <dbReference type="Pfam" id="PF07715"/>
    </source>
</evidence>
<evidence type="ECO:0000256" key="2">
    <source>
        <dbReference type="ARBA" id="ARBA00022448"/>
    </source>
</evidence>
<keyword evidence="5 9" id="KW-0798">TonB box</keyword>
<keyword evidence="4 8" id="KW-0812">Transmembrane</keyword>
<dbReference type="GO" id="GO:0009279">
    <property type="term" value="C:cell outer membrane"/>
    <property type="evidence" value="ECO:0007669"/>
    <property type="project" value="UniProtKB-SubCell"/>
</dbReference>
<dbReference type="InterPro" id="IPR000531">
    <property type="entry name" value="Beta-barrel_TonB"/>
</dbReference>
<dbReference type="InterPro" id="IPR037066">
    <property type="entry name" value="Plug_dom_sf"/>
</dbReference>
<organism evidence="13 14">
    <name type="scientific">Flavisphingopyxis soli</name>
    <dbReference type="NCBI Taxonomy" id="2601267"/>
    <lineage>
        <taxon>Bacteria</taxon>
        <taxon>Pseudomonadati</taxon>
        <taxon>Pseudomonadota</taxon>
        <taxon>Alphaproteobacteria</taxon>
        <taxon>Sphingomonadales</taxon>
        <taxon>Sphingopyxidaceae</taxon>
        <taxon>Flavisphingopyxis</taxon>
    </lineage>
</organism>
<dbReference type="InterPro" id="IPR036942">
    <property type="entry name" value="Beta-barrel_TonB_sf"/>
</dbReference>
<keyword evidence="14" id="KW-1185">Reference proteome</keyword>
<evidence type="ECO:0000256" key="7">
    <source>
        <dbReference type="ARBA" id="ARBA00023237"/>
    </source>
</evidence>
<feature type="domain" description="TonB-dependent receptor-like beta-barrel" evidence="11">
    <location>
        <begin position="395"/>
        <end position="929"/>
    </location>
</feature>
<dbReference type="SUPFAM" id="SSF56935">
    <property type="entry name" value="Porins"/>
    <property type="match status" value="1"/>
</dbReference>
<dbReference type="RefSeq" id="WP_147122956.1">
    <property type="nucleotide sequence ID" value="NZ_VOPY01000002.1"/>
</dbReference>
<evidence type="ECO:0000313" key="14">
    <source>
        <dbReference type="Proteomes" id="UP000321129"/>
    </source>
</evidence>
<keyword evidence="13" id="KW-0675">Receptor</keyword>
<dbReference type="Gene3D" id="2.170.130.10">
    <property type="entry name" value="TonB-dependent receptor, plug domain"/>
    <property type="match status" value="1"/>
</dbReference>
<keyword evidence="2 8" id="KW-0813">Transport</keyword>
<evidence type="ECO:0000256" key="6">
    <source>
        <dbReference type="ARBA" id="ARBA00023136"/>
    </source>
</evidence>
<sequence>MSKINWFRAGVAVSAILAASAPLAPAYAQAAATGSDAASDEAADQPTVAAGDAIVVTGSRIRRDPLDQDAPIVVLDRTAIENTGLSSIADVLQRLPSSGGGLNSKFNNSGNFGNPPDGGGVGAGAAEIDLRYLSSRRTLVLVDGLRFVNGASASGIPAATDLNAMPIEMIDHIEVLQDGASPIYGSDAIAGVVNIITRERQEGFRASFQYGQYLKYNDGRTIDANLSWGGGTETTRVVIGASYVDQRSVSSGDRSISLFPEPGGTSCLDGGCSSGTPLGRFLVLDQNLTLRAPVIGRNPVYNPLNPTDPASDFKEFTTADRFNFAPYNFVQSPSQRFGVFGSFLQDIGSSTHFRTKVIYTHRESANQAAPLPLFVGPDAGNGNLLDRISIDATNPFNPFGVTLSAGGAGNPAANYNFIGRRFVENGARRYYQDVDTIYATASLDGSFALGGRTFYWDVNGVYGHNDAHQTFLGNVNAQKLAQALGPVALCTGACVPFNIFGGVGSITPEMIDYVTFTERAKSDQDLRDVSANLTGSLFDLPGGPLGIAVGYEHRDQRGSFDPDPIVTAGFGSDIPAQPSSGRFNVDEIYGELRAPLLADQPFFRQLDASFAARLSNYSTFGSETTLKAGLNWKPVEDLLLRGSWGQGFRAPGIGELFGTPSRFDQELVDPCSAVGGAIPAGVRANCIIQGVPADGSYVQANPQLSVITGGNPNLQPEKSKSWIFGAVYSPSWVRGSGFASRLDLEANYYDINVDGAIQPIGADVLLGRCTDTNDAFSCASVSRTASGAISQIRGLLQNIGSIKTRGIDLIANYRTPQSSAGSFGLYWSSNFLLEFSEEVPATVGFTKIERKGTERGSPDQAYPKFKSTGTFDWTKDAFMLSVTGRYISAVTESQNGNRMGSRFYTDFRLGLSPGFLQERFTLSLGVNNLFDKDPPGCSSCGLNNFDPTTYDVPGRYGYVELKAKF</sequence>
<name>A0A5C6U7X6_9SPHN</name>
<keyword evidence="6 8" id="KW-0472">Membrane</keyword>
<protein>
    <submittedName>
        <fullName evidence="13">TonB-dependent receptor</fullName>
    </submittedName>
</protein>
<gene>
    <name evidence="13" type="ORF">FSZ31_08650</name>
</gene>
<dbReference type="InterPro" id="IPR039426">
    <property type="entry name" value="TonB-dep_rcpt-like"/>
</dbReference>
<keyword evidence="7 8" id="KW-0998">Cell outer membrane</keyword>
<dbReference type="AlphaFoldDB" id="A0A5C6U7X6"/>
<feature type="signal peptide" evidence="10">
    <location>
        <begin position="1"/>
        <end position="30"/>
    </location>
</feature>
<comment type="similarity">
    <text evidence="8 9">Belongs to the TonB-dependent receptor family.</text>
</comment>
<accession>A0A5C6U7X6</accession>
<comment type="subcellular location">
    <subcellularLocation>
        <location evidence="1 8">Cell outer membrane</location>
        <topology evidence="1 8">Multi-pass membrane protein</topology>
    </subcellularLocation>
</comment>
<evidence type="ECO:0000259" key="11">
    <source>
        <dbReference type="Pfam" id="PF00593"/>
    </source>
</evidence>
<dbReference type="InterPro" id="IPR012910">
    <property type="entry name" value="Plug_dom"/>
</dbReference>